<dbReference type="Proteomes" id="UP001595704">
    <property type="component" value="Unassembled WGS sequence"/>
</dbReference>
<gene>
    <name evidence="2" type="ORF">ACFONL_08400</name>
</gene>
<comment type="caution">
    <text evidence="2">The sequence shown here is derived from an EMBL/GenBank/DDBJ whole genome shotgun (WGS) entry which is preliminary data.</text>
</comment>
<evidence type="ECO:0000313" key="3">
    <source>
        <dbReference type="Proteomes" id="UP001595704"/>
    </source>
</evidence>
<name>A0ABV7UGC1_9HYPH</name>
<evidence type="ECO:0000313" key="2">
    <source>
        <dbReference type="EMBL" id="MFC3637404.1"/>
    </source>
</evidence>
<reference evidence="3" key="1">
    <citation type="journal article" date="2019" name="Int. J. Syst. Evol. Microbiol.">
        <title>The Global Catalogue of Microorganisms (GCM) 10K type strain sequencing project: providing services to taxonomists for standard genome sequencing and annotation.</title>
        <authorList>
            <consortium name="The Broad Institute Genomics Platform"/>
            <consortium name="The Broad Institute Genome Sequencing Center for Infectious Disease"/>
            <person name="Wu L."/>
            <person name="Ma J."/>
        </authorList>
    </citation>
    <scope>NUCLEOTIDE SEQUENCE [LARGE SCALE GENOMIC DNA]</scope>
    <source>
        <strain evidence="3">KCTC 42282</strain>
    </source>
</reference>
<dbReference type="RefSeq" id="WP_191320507.1">
    <property type="nucleotide sequence ID" value="NZ_BNCG01000018.1"/>
</dbReference>
<protein>
    <submittedName>
        <fullName evidence="2">Helix-turn-helix transcriptional regulator</fullName>
    </submittedName>
</protein>
<organism evidence="2 3">
    <name type="scientific">Camelimonas fluminis</name>
    <dbReference type="NCBI Taxonomy" id="1576911"/>
    <lineage>
        <taxon>Bacteria</taxon>
        <taxon>Pseudomonadati</taxon>
        <taxon>Pseudomonadota</taxon>
        <taxon>Alphaproteobacteria</taxon>
        <taxon>Hyphomicrobiales</taxon>
        <taxon>Chelatococcaceae</taxon>
        <taxon>Camelimonas</taxon>
    </lineage>
</organism>
<evidence type="ECO:0000259" key="1">
    <source>
        <dbReference type="Pfam" id="PF12728"/>
    </source>
</evidence>
<dbReference type="InterPro" id="IPR041657">
    <property type="entry name" value="HTH_17"/>
</dbReference>
<accession>A0ABV7UGC1</accession>
<dbReference type="EMBL" id="JBHRYC010000037">
    <property type="protein sequence ID" value="MFC3637404.1"/>
    <property type="molecule type" value="Genomic_DNA"/>
</dbReference>
<keyword evidence="3" id="KW-1185">Reference proteome</keyword>
<sequence length="67" mass="7437">MKEHTPTSSPGTPRAVRLPEAMHMTGLSRGSLYRAIADGRLQSIKIGKCRLFLLPDIERFLNAGRDT</sequence>
<dbReference type="Pfam" id="PF12728">
    <property type="entry name" value="HTH_17"/>
    <property type="match status" value="1"/>
</dbReference>
<proteinExistence type="predicted"/>
<feature type="domain" description="Helix-turn-helix" evidence="1">
    <location>
        <begin position="18"/>
        <end position="64"/>
    </location>
</feature>